<keyword evidence="4" id="KW-1185">Reference proteome</keyword>
<evidence type="ECO:0000313" key="3">
    <source>
        <dbReference type="EMBL" id="QAY59653.1"/>
    </source>
</evidence>
<evidence type="ECO:0000256" key="1">
    <source>
        <dbReference type="ARBA" id="ARBA00023277"/>
    </source>
</evidence>
<accession>A0A4P6EE69</accession>
<reference evidence="3 4" key="1">
    <citation type="submission" date="2019-01" db="EMBL/GenBank/DDBJ databases">
        <title>Genome sequencing of strain DFW100M-13.</title>
        <authorList>
            <person name="Heo J."/>
            <person name="Kim S.-J."/>
            <person name="Kim J.-S."/>
            <person name="Hong S.-B."/>
            <person name="Kwon S.-W."/>
        </authorList>
    </citation>
    <scope>NUCLEOTIDE SEQUENCE [LARGE SCALE GENOMIC DNA]</scope>
    <source>
        <strain evidence="3 4">DFW100M-13</strain>
    </source>
</reference>
<proteinExistence type="predicted"/>
<protein>
    <submittedName>
        <fullName evidence="3">Sugar phosphate isomerase/epimerase</fullName>
    </submittedName>
</protein>
<dbReference type="Proteomes" id="UP000293995">
    <property type="component" value="Chromosome"/>
</dbReference>
<dbReference type="InterPro" id="IPR050312">
    <property type="entry name" value="IolE/XylAMocC-like"/>
</dbReference>
<dbReference type="SUPFAM" id="SSF51658">
    <property type="entry name" value="Xylose isomerase-like"/>
    <property type="match status" value="1"/>
</dbReference>
<dbReference type="KEGG" id="mprt:ET475_06375"/>
<dbReference type="InterPro" id="IPR036237">
    <property type="entry name" value="Xyl_isomerase-like_sf"/>
</dbReference>
<dbReference type="Gene3D" id="3.20.20.150">
    <property type="entry name" value="Divalent-metal-dependent TIM barrel enzymes"/>
    <property type="match status" value="1"/>
</dbReference>
<keyword evidence="3" id="KW-0413">Isomerase</keyword>
<evidence type="ECO:0000259" key="2">
    <source>
        <dbReference type="Pfam" id="PF01261"/>
    </source>
</evidence>
<organism evidence="3 4">
    <name type="scientific">Microbacterium protaetiae</name>
    <dbReference type="NCBI Taxonomy" id="2509458"/>
    <lineage>
        <taxon>Bacteria</taxon>
        <taxon>Bacillati</taxon>
        <taxon>Actinomycetota</taxon>
        <taxon>Actinomycetes</taxon>
        <taxon>Micrococcales</taxon>
        <taxon>Microbacteriaceae</taxon>
        <taxon>Microbacterium</taxon>
    </lineage>
</organism>
<sequence>MSLAAQGVVATCWTSAGAAMPAAPSEASPLSILERVDAVAAAGYIGMGIVYDDLVAIRDNGGFAALREYAHARGVSHLEVELATDWWRDPDEVRWRPRWELLLDAAQEFGSPFIKIGTSFGEKARSITPFVAPLRRLAEEAAAAGTRVGIEPLPFALIASMPQGAQLVRAVDHEAAGLVVDYWHVHRAGTTLDELADALDPSMVFGVELSDATAEPAPGRTLFEDTRDNRRYPGRGDHDVVGFIRTMSSALGWRGPWGVEMLSEEHRALPLDDALRIAFNTTVECLEAASRTH</sequence>
<feature type="domain" description="Xylose isomerase-like TIM barrel" evidence="2">
    <location>
        <begin position="36"/>
        <end position="275"/>
    </location>
</feature>
<dbReference type="EMBL" id="CP035494">
    <property type="protein sequence ID" value="QAY59653.1"/>
    <property type="molecule type" value="Genomic_DNA"/>
</dbReference>
<dbReference type="PANTHER" id="PTHR12110">
    <property type="entry name" value="HYDROXYPYRUVATE ISOMERASE"/>
    <property type="match status" value="1"/>
</dbReference>
<dbReference type="RefSeq" id="WP_129387423.1">
    <property type="nucleotide sequence ID" value="NZ_CP035494.1"/>
</dbReference>
<dbReference type="OrthoDB" id="9780241at2"/>
<evidence type="ECO:0000313" key="4">
    <source>
        <dbReference type="Proteomes" id="UP000293995"/>
    </source>
</evidence>
<dbReference type="Pfam" id="PF01261">
    <property type="entry name" value="AP_endonuc_2"/>
    <property type="match status" value="1"/>
</dbReference>
<keyword evidence="1" id="KW-0119">Carbohydrate metabolism</keyword>
<name>A0A4P6EE69_9MICO</name>
<gene>
    <name evidence="3" type="ORF">ET475_06375</name>
</gene>
<dbReference type="GO" id="GO:0016853">
    <property type="term" value="F:isomerase activity"/>
    <property type="evidence" value="ECO:0007669"/>
    <property type="project" value="UniProtKB-KW"/>
</dbReference>
<dbReference type="PANTHER" id="PTHR12110:SF48">
    <property type="entry name" value="BLL3656 PROTEIN"/>
    <property type="match status" value="1"/>
</dbReference>
<dbReference type="InterPro" id="IPR013022">
    <property type="entry name" value="Xyl_isomerase-like_TIM-brl"/>
</dbReference>
<dbReference type="AlphaFoldDB" id="A0A4P6EE69"/>